<feature type="region of interest" description="Disordered" evidence="4">
    <location>
        <begin position="1"/>
        <end position="40"/>
    </location>
</feature>
<feature type="compositionally biased region" description="Polar residues" evidence="4">
    <location>
        <begin position="314"/>
        <end position="345"/>
    </location>
</feature>
<gene>
    <name evidence="5" type="ORF">H8S59_11425</name>
</gene>
<keyword evidence="3" id="KW-0928">Hypersensitive response elicitation</keyword>
<keyword evidence="2" id="KW-0964">Secreted</keyword>
<dbReference type="EMBL" id="JACONW010000043">
    <property type="protein sequence ID" value="MBC3950376.1"/>
    <property type="molecule type" value="Genomic_DNA"/>
</dbReference>
<keyword evidence="6" id="KW-1185">Reference proteome</keyword>
<reference evidence="5 6" key="1">
    <citation type="submission" date="2020-08" db="EMBL/GenBank/DDBJ databases">
        <title>Putative novel bacterial strains isolated from necrotic wheat leaf tissues caused by Xanthomonas translucens.</title>
        <authorList>
            <person name="Tambong J.T."/>
        </authorList>
    </citation>
    <scope>NUCLEOTIDE SEQUENCE [LARGE SCALE GENOMIC DNA]</scope>
    <source>
        <strain evidence="5 6">DOAB 1069</strain>
    </source>
</reference>
<proteinExistence type="predicted"/>
<evidence type="ECO:0000313" key="6">
    <source>
        <dbReference type="Proteomes" id="UP000651852"/>
    </source>
</evidence>
<accession>A0ABR7AZL8</accession>
<protein>
    <recommendedName>
        <fullName evidence="7">Harpin HrpZ</fullName>
    </recommendedName>
</protein>
<evidence type="ECO:0008006" key="7">
    <source>
        <dbReference type="Google" id="ProtNLM"/>
    </source>
</evidence>
<dbReference type="RefSeq" id="WP_187521473.1">
    <property type="nucleotide sequence ID" value="NZ_JACONW010000043.1"/>
</dbReference>
<feature type="region of interest" description="Disordered" evidence="4">
    <location>
        <begin position="195"/>
        <end position="225"/>
    </location>
</feature>
<evidence type="ECO:0000256" key="1">
    <source>
        <dbReference type="ARBA" id="ARBA00004613"/>
    </source>
</evidence>
<feature type="region of interest" description="Disordered" evidence="4">
    <location>
        <begin position="73"/>
        <end position="102"/>
    </location>
</feature>
<evidence type="ECO:0000313" key="5">
    <source>
        <dbReference type="EMBL" id="MBC3950376.1"/>
    </source>
</evidence>
<dbReference type="InterPro" id="IPR006961">
    <property type="entry name" value="HrpN/Z"/>
</dbReference>
<feature type="region of interest" description="Disordered" evidence="4">
    <location>
        <begin position="306"/>
        <end position="345"/>
    </location>
</feature>
<evidence type="ECO:0000256" key="3">
    <source>
        <dbReference type="ARBA" id="ARBA00022978"/>
    </source>
</evidence>
<evidence type="ECO:0000256" key="4">
    <source>
        <dbReference type="SAM" id="MobiDB-lite"/>
    </source>
</evidence>
<dbReference type="Proteomes" id="UP000651852">
    <property type="component" value="Unassembled WGS sequence"/>
</dbReference>
<feature type="compositionally biased region" description="Polar residues" evidence="4">
    <location>
        <begin position="1"/>
        <end position="26"/>
    </location>
</feature>
<organism evidence="5 6">
    <name type="scientific">Pseudomonas folii</name>
    <dbReference type="NCBI Taxonomy" id="2762593"/>
    <lineage>
        <taxon>Bacteria</taxon>
        <taxon>Pseudomonadati</taxon>
        <taxon>Pseudomonadota</taxon>
        <taxon>Gammaproteobacteria</taxon>
        <taxon>Pseudomonadales</taxon>
        <taxon>Pseudomonadaceae</taxon>
        <taxon>Pseudomonas</taxon>
    </lineage>
</organism>
<comment type="subcellular location">
    <subcellularLocation>
        <location evidence="1">Secreted</location>
    </subcellularLocation>
</comment>
<comment type="caution">
    <text evidence="5">The sequence shown here is derived from an EMBL/GenBank/DDBJ whole genome shotgun (WGS) entry which is preliminary data.</text>
</comment>
<sequence>MTISINLENSRPTSFSNEQQTRNSPNAAGGSQRPQSMDDALNTLVKSMTDSKGQVNSENPLVKLLTQLLEKLGSQGQAAGGQGSSGMSDQKPAAGSVKDMSPDDLMKLLSQLLGGSPGSSGSAGAGNGFGGGNGGVGGGGGAGGGGDALSSLLGGLAEQKLGSLLEPAKDGSGGATFNQDDKALLQDVANFMDQHPEKFGSPGDADGKTKSWSDELNETDSSGKADTFLDGAEASKFKDAIAMLGQAAGSGTAPASGMLANSGIPISPGQGSESGGGFGGGVGGSGGFGGGNGTVTMGLDDLLKLLQGQGQDGNSTQGAGPTAQSQALQQDAQNTAGSIMNKLFS</sequence>
<name>A0ABR7AZL8_9PSED</name>
<dbReference type="Pfam" id="PF04877">
    <property type="entry name" value="Harpin"/>
    <property type="match status" value="1"/>
</dbReference>
<evidence type="ECO:0000256" key="2">
    <source>
        <dbReference type="ARBA" id="ARBA00022525"/>
    </source>
</evidence>